<comment type="caution">
    <text evidence="2">The sequence shown here is derived from an EMBL/GenBank/DDBJ whole genome shotgun (WGS) entry which is preliminary data.</text>
</comment>
<dbReference type="SUPFAM" id="SSF53067">
    <property type="entry name" value="Actin-like ATPase domain"/>
    <property type="match status" value="2"/>
</dbReference>
<feature type="domain" description="ATPase BadF/BadG/BcrA/BcrD type" evidence="1">
    <location>
        <begin position="5"/>
        <end position="315"/>
    </location>
</feature>
<dbReference type="InterPro" id="IPR002731">
    <property type="entry name" value="ATPase_BadF"/>
</dbReference>
<accession>A0A926WEW8</accession>
<dbReference type="EMBL" id="JACJQU010000003">
    <property type="protein sequence ID" value="MBD2293311.1"/>
    <property type="molecule type" value="Genomic_DNA"/>
</dbReference>
<gene>
    <name evidence="2" type="ORF">H6G06_07370</name>
</gene>
<evidence type="ECO:0000313" key="3">
    <source>
        <dbReference type="Proteomes" id="UP000662185"/>
    </source>
</evidence>
<dbReference type="Gene3D" id="3.30.420.40">
    <property type="match status" value="2"/>
</dbReference>
<dbReference type="PANTHER" id="PTHR43190">
    <property type="entry name" value="N-ACETYL-D-GLUCOSAMINE KINASE"/>
    <property type="match status" value="1"/>
</dbReference>
<dbReference type="Proteomes" id="UP000662185">
    <property type="component" value="Unassembled WGS sequence"/>
</dbReference>
<sequence>MNCILGIDGGGSKTICIIMDDAAKILGRGEAGASNYQSMGIEAAQSQIQSAIHQATITALNHINNINIIAICLGLAGVSRPEDMEVIKAIVSKLQNSKDILPITWELQPSHIVICHDALIALMGGVGDAVGIVVAAGTGSIVFGRNHQRETKRVGGWGYILGDEGSGYKIAVAGMQAALKAYDGRGKPTSLVENLQQHLGLERMENLIEVIYRKGWGVKEIAALAPIVDQAASEGDKIANSIIDEAIKELVIATSTVMDHIFDSNQVVEIVSTGSIWLGKCGLRERFVNSIIDQYPLVNVIYPRYEPAYGAGLLALKALSGNW</sequence>
<dbReference type="RefSeq" id="WP_190558610.1">
    <property type="nucleotide sequence ID" value="NZ_JACJQU010000003.1"/>
</dbReference>
<organism evidence="2 3">
    <name type="scientific">Anabaena sphaerica FACHB-251</name>
    <dbReference type="NCBI Taxonomy" id="2692883"/>
    <lineage>
        <taxon>Bacteria</taxon>
        <taxon>Bacillati</taxon>
        <taxon>Cyanobacteriota</taxon>
        <taxon>Cyanophyceae</taxon>
        <taxon>Nostocales</taxon>
        <taxon>Nostocaceae</taxon>
        <taxon>Anabaena</taxon>
    </lineage>
</organism>
<name>A0A926WEW8_9NOST</name>
<dbReference type="Pfam" id="PF01869">
    <property type="entry name" value="BcrAD_BadFG"/>
    <property type="match status" value="1"/>
</dbReference>
<dbReference type="InterPro" id="IPR043129">
    <property type="entry name" value="ATPase_NBD"/>
</dbReference>
<keyword evidence="3" id="KW-1185">Reference proteome</keyword>
<evidence type="ECO:0000259" key="1">
    <source>
        <dbReference type="Pfam" id="PF01869"/>
    </source>
</evidence>
<protein>
    <submittedName>
        <fullName evidence="2">ATPase</fullName>
    </submittedName>
</protein>
<dbReference type="AlphaFoldDB" id="A0A926WEW8"/>
<dbReference type="CDD" id="cd24007">
    <property type="entry name" value="ASKHA_NBD_eukNAGK-like"/>
    <property type="match status" value="1"/>
</dbReference>
<proteinExistence type="predicted"/>
<dbReference type="InterPro" id="IPR052519">
    <property type="entry name" value="Euk-type_GlcNAc_Kinase"/>
</dbReference>
<reference evidence="3" key="1">
    <citation type="journal article" date="2020" name="ISME J.">
        <title>Comparative genomics reveals insights into cyanobacterial evolution and habitat adaptation.</title>
        <authorList>
            <person name="Chen M.Y."/>
            <person name="Teng W.K."/>
            <person name="Zhao L."/>
            <person name="Hu C.X."/>
            <person name="Zhou Y.K."/>
            <person name="Han B.P."/>
            <person name="Song L.R."/>
            <person name="Shu W.S."/>
        </authorList>
    </citation>
    <scope>NUCLEOTIDE SEQUENCE [LARGE SCALE GENOMIC DNA]</scope>
    <source>
        <strain evidence="3">FACHB-251</strain>
    </source>
</reference>
<dbReference type="PANTHER" id="PTHR43190:SF3">
    <property type="entry name" value="N-ACETYL-D-GLUCOSAMINE KINASE"/>
    <property type="match status" value="1"/>
</dbReference>
<evidence type="ECO:0000313" key="2">
    <source>
        <dbReference type="EMBL" id="MBD2293311.1"/>
    </source>
</evidence>